<comment type="caution">
    <text evidence="1">The sequence shown here is derived from an EMBL/GenBank/DDBJ whole genome shotgun (WGS) entry which is preliminary data.</text>
</comment>
<evidence type="ECO:0000313" key="2">
    <source>
        <dbReference type="Proteomes" id="UP001163321"/>
    </source>
</evidence>
<accession>A0ACC0VQ58</accession>
<proteinExistence type="predicted"/>
<sequence>MKTDYKETRKAATPRSRSIDTQVRRKRWVKKGLLPPRPDTRDSSFSIASDGEEHGRFHSLWRRLQQCDFSRSTSPSMTSTNFSQLESGGTGAPRGRRLTNSTSVPSNIVGERRPPVLSDTVLYSNSPHFHQTPHSPFVNVAVGGPRTARSASYVAGTGNSMRPRRNTRSARNSFYGGARQIDTVDESIEAKSDYGGGHGIRASVRRWYSTMDVLDFGRRSKFNDEYFDTDDDRLDEDDSQMEDGRGRYHAAMREGHLTEQHGA</sequence>
<protein>
    <submittedName>
        <fullName evidence="1">Uncharacterized protein</fullName>
    </submittedName>
</protein>
<name>A0ACC0VQ58_9STRA</name>
<dbReference type="Proteomes" id="UP001163321">
    <property type="component" value="Chromosome 8"/>
</dbReference>
<reference evidence="1 2" key="1">
    <citation type="journal article" date="2022" name="bioRxiv">
        <title>The genome of the oomycete Peronosclerospora sorghi, a cosmopolitan pathogen of maize and sorghum, is inflated with dispersed pseudogenes.</title>
        <authorList>
            <person name="Fletcher K."/>
            <person name="Martin F."/>
            <person name="Isakeit T."/>
            <person name="Cavanaugh K."/>
            <person name="Magill C."/>
            <person name="Michelmore R."/>
        </authorList>
    </citation>
    <scope>NUCLEOTIDE SEQUENCE [LARGE SCALE GENOMIC DNA]</scope>
    <source>
        <strain evidence="1">P6</strain>
    </source>
</reference>
<evidence type="ECO:0000313" key="1">
    <source>
        <dbReference type="EMBL" id="KAI9908105.1"/>
    </source>
</evidence>
<keyword evidence="2" id="KW-1185">Reference proteome</keyword>
<dbReference type="EMBL" id="CM047587">
    <property type="protein sequence ID" value="KAI9908105.1"/>
    <property type="molecule type" value="Genomic_DNA"/>
</dbReference>
<organism evidence="1 2">
    <name type="scientific">Peronosclerospora sorghi</name>
    <dbReference type="NCBI Taxonomy" id="230839"/>
    <lineage>
        <taxon>Eukaryota</taxon>
        <taxon>Sar</taxon>
        <taxon>Stramenopiles</taxon>
        <taxon>Oomycota</taxon>
        <taxon>Peronosporomycetes</taxon>
        <taxon>Peronosporales</taxon>
        <taxon>Peronosporaceae</taxon>
        <taxon>Peronosclerospora</taxon>
    </lineage>
</organism>
<gene>
    <name evidence="1" type="ORF">PsorP6_003706</name>
</gene>